<dbReference type="Pfam" id="PF20431">
    <property type="entry name" value="E_motif"/>
    <property type="match status" value="1"/>
</dbReference>
<dbReference type="EMBL" id="OOIL02003369">
    <property type="protein sequence ID" value="VFQ87647.1"/>
    <property type="molecule type" value="Genomic_DNA"/>
</dbReference>
<dbReference type="Pfam" id="PF01535">
    <property type="entry name" value="PPR"/>
    <property type="match status" value="5"/>
</dbReference>
<protein>
    <recommendedName>
        <fullName evidence="5">Pentacotripeptide-repeat region of PRORP domain-containing protein</fullName>
    </recommendedName>
</protein>
<evidence type="ECO:0000256" key="2">
    <source>
        <dbReference type="PROSITE-ProRule" id="PRU00708"/>
    </source>
</evidence>
<dbReference type="AlphaFoldDB" id="A0A484MGI4"/>
<keyword evidence="4" id="KW-1185">Reference proteome</keyword>
<dbReference type="InterPro" id="IPR002885">
    <property type="entry name" value="PPR_rpt"/>
</dbReference>
<dbReference type="OrthoDB" id="597215at2759"/>
<dbReference type="SUPFAM" id="SSF48452">
    <property type="entry name" value="TPR-like"/>
    <property type="match status" value="1"/>
</dbReference>
<dbReference type="InterPro" id="IPR046848">
    <property type="entry name" value="E_motif"/>
</dbReference>
<organism evidence="3 4">
    <name type="scientific">Cuscuta campestris</name>
    <dbReference type="NCBI Taxonomy" id="132261"/>
    <lineage>
        <taxon>Eukaryota</taxon>
        <taxon>Viridiplantae</taxon>
        <taxon>Streptophyta</taxon>
        <taxon>Embryophyta</taxon>
        <taxon>Tracheophyta</taxon>
        <taxon>Spermatophyta</taxon>
        <taxon>Magnoliopsida</taxon>
        <taxon>eudicotyledons</taxon>
        <taxon>Gunneridae</taxon>
        <taxon>Pentapetalae</taxon>
        <taxon>asterids</taxon>
        <taxon>lamiids</taxon>
        <taxon>Solanales</taxon>
        <taxon>Convolvulaceae</taxon>
        <taxon>Cuscuteae</taxon>
        <taxon>Cuscuta</taxon>
        <taxon>Cuscuta subgen. Grammica</taxon>
        <taxon>Cuscuta sect. Cleistogrammica</taxon>
    </lineage>
</organism>
<dbReference type="InterPro" id="IPR011990">
    <property type="entry name" value="TPR-like_helical_dom_sf"/>
</dbReference>
<evidence type="ECO:0008006" key="5">
    <source>
        <dbReference type="Google" id="ProtNLM"/>
    </source>
</evidence>
<feature type="repeat" description="PPR" evidence="2">
    <location>
        <begin position="207"/>
        <end position="241"/>
    </location>
</feature>
<dbReference type="GO" id="GO:0003723">
    <property type="term" value="F:RNA binding"/>
    <property type="evidence" value="ECO:0007669"/>
    <property type="project" value="InterPro"/>
</dbReference>
<dbReference type="FunFam" id="1.25.40.10:FF:000184">
    <property type="entry name" value="Pentatricopeptide repeat-containing protein, chloroplastic"/>
    <property type="match status" value="1"/>
</dbReference>
<dbReference type="NCBIfam" id="TIGR00756">
    <property type="entry name" value="PPR"/>
    <property type="match status" value="3"/>
</dbReference>
<feature type="repeat" description="PPR" evidence="2">
    <location>
        <begin position="71"/>
        <end position="105"/>
    </location>
</feature>
<feature type="repeat" description="PPR" evidence="2">
    <location>
        <begin position="174"/>
        <end position="204"/>
    </location>
</feature>
<keyword evidence="1" id="KW-0677">Repeat</keyword>
<dbReference type="InterPro" id="IPR046960">
    <property type="entry name" value="PPR_At4g14850-like_plant"/>
</dbReference>
<dbReference type="PROSITE" id="PS51375">
    <property type="entry name" value="PPR"/>
    <property type="match status" value="4"/>
</dbReference>
<dbReference type="GO" id="GO:0009451">
    <property type="term" value="P:RNA modification"/>
    <property type="evidence" value="ECO:0007669"/>
    <property type="project" value="InterPro"/>
</dbReference>
<dbReference type="PANTHER" id="PTHR47926">
    <property type="entry name" value="PENTATRICOPEPTIDE REPEAT-CONTAINING PROTEIN"/>
    <property type="match status" value="1"/>
</dbReference>
<name>A0A484MGI4_9ASTE</name>
<dbReference type="Gene3D" id="1.25.40.10">
    <property type="entry name" value="Tetratricopeptide repeat domain"/>
    <property type="match status" value="4"/>
</dbReference>
<dbReference type="PANTHER" id="PTHR47926:SF453">
    <property type="entry name" value="PENTATRICOPEPTIDE REPEAT (PPR) SUPERFAMILY PROTEIN"/>
    <property type="match status" value="1"/>
</dbReference>
<proteinExistence type="predicted"/>
<evidence type="ECO:0000313" key="3">
    <source>
        <dbReference type="EMBL" id="VFQ87647.1"/>
    </source>
</evidence>
<feature type="repeat" description="PPR" evidence="2">
    <location>
        <begin position="315"/>
        <end position="345"/>
    </location>
</feature>
<gene>
    <name evidence="3" type="ORF">CCAM_LOCUS29423</name>
</gene>
<evidence type="ECO:0000256" key="1">
    <source>
        <dbReference type="ARBA" id="ARBA00022737"/>
    </source>
</evidence>
<evidence type="ECO:0000313" key="4">
    <source>
        <dbReference type="Proteomes" id="UP000595140"/>
    </source>
</evidence>
<accession>A0A484MGI4</accession>
<dbReference type="Pfam" id="PF13041">
    <property type="entry name" value="PPR_2"/>
    <property type="match status" value="1"/>
</dbReference>
<reference evidence="3 4" key="1">
    <citation type="submission" date="2018-04" db="EMBL/GenBank/DDBJ databases">
        <authorList>
            <person name="Vogel A."/>
        </authorList>
    </citation>
    <scope>NUCLEOTIDE SEQUENCE [LARGE SCALE GENOMIC DNA]</scope>
</reference>
<dbReference type="Proteomes" id="UP000595140">
    <property type="component" value="Unassembled WGS sequence"/>
</dbReference>
<sequence>MPSTSNLNVYVRTILEKCRHIHHLEQLQAHLIALGHGQTQFYASKLVRFCTVSLSDLGYARFIFDHLPHPNVHLYTALITAYNLHSDHSSALRLYREMVRRGSSKPNEFVFPLVLKSCPAVVERFGTQMVHTQIEKTGFLDYPVVKTALLDSYSRFSSDIGVARELFDEMPERNVVSWTAMISGLTRVGKMGDAIFLFEEMPKELRDTPSWNSIISGCTQNGLFPEALLFFSKLVLEERKTGNANRPNQTSVVCALSACGHGGMLQLGKCIHGYMLRTVLPSDSFTSNALIDMYGKCGSLKQARTVFDSSPRKKSLTCWNSIINSFALHGHWKSAIAVFTEMLQCKDAVKPDGVTFVGLLNACTHGGLVEEGLRLYDLMTRKYMIEPEIHHYGCLVDLLGRAGRFNEIMEVVKGMRVPPDEVVWGSLLNGCKIHGQTDLARFALKKLIEIDPNNGGYYAMLANLCGGLEKWDEALRLRKIINDQSAYKVPGCSWIEVDGRVHQFYSFDKSHSMTSYIYMVLDSILTPISPN</sequence>